<sequence>MSSTQFKESIPLQVKVFSRWVSNQLVEGKADAQVSDITKDLSNGVALVELAKVLTGKEPKRSWSQSPMKKIEMIKNSDLSVQMFFEDGVHLIGIAGKDIHDNNVKIIRGYIWTLIERYSIGRASYGSLNKRNTKAKSFSDLLLHWATDRISNYPNINGFQPFSLSMCALLDSYFPDKVNFYKLNPSDSQNNAQLVTKIFKEIGVPVLLIPEDYESSEMDAKAFLAQLAVAKICLEKLPPVSSVKIEENRIISRLSDCIPIEEPEPKQAPVKPVPVPKQAPVLVSVPVVEDFNDNSRFAGRKFGLVMKLSEDDYNNGKEIDLANYEQRSGNEIQLALTMVKDKCPYLNPAGLRLSIEKPNIENDVFQQFVFGNDEWNTVIDAVQQRGMVWDVADEFNLDPPAGTPFYLFMFHGRHNQHFIYKNNMIYAKQNGQVVTFIGGEKPLVTMPPSDRLRARQTFNIKLL</sequence>
<dbReference type="PANTHER" id="PTHR11915">
    <property type="entry name" value="SPECTRIN/FILAMIN RELATED CYTOSKELETAL PROTEIN"/>
    <property type="match status" value="1"/>
</dbReference>
<dbReference type="EMBL" id="JAPFFF010000054">
    <property type="protein sequence ID" value="KAK8838675.1"/>
    <property type="molecule type" value="Genomic_DNA"/>
</dbReference>
<evidence type="ECO:0000259" key="1">
    <source>
        <dbReference type="PROSITE" id="PS50021"/>
    </source>
</evidence>
<organism evidence="2 3">
    <name type="scientific">Tritrichomonas musculus</name>
    <dbReference type="NCBI Taxonomy" id="1915356"/>
    <lineage>
        <taxon>Eukaryota</taxon>
        <taxon>Metamonada</taxon>
        <taxon>Parabasalia</taxon>
        <taxon>Tritrichomonadida</taxon>
        <taxon>Tritrichomonadidae</taxon>
        <taxon>Tritrichomonas</taxon>
    </lineage>
</organism>
<reference evidence="2 3" key="1">
    <citation type="submission" date="2024-04" db="EMBL/GenBank/DDBJ databases">
        <title>Tritrichomonas musculus Genome.</title>
        <authorList>
            <person name="Alves-Ferreira E."/>
            <person name="Grigg M."/>
            <person name="Lorenzi H."/>
            <person name="Galac M."/>
        </authorList>
    </citation>
    <scope>NUCLEOTIDE SEQUENCE [LARGE SCALE GENOMIC DNA]</scope>
    <source>
        <strain evidence="2 3">EAF2021</strain>
    </source>
</reference>
<comment type="caution">
    <text evidence="2">The sequence shown here is derived from an EMBL/GenBank/DDBJ whole genome shotgun (WGS) entry which is preliminary data.</text>
</comment>
<proteinExistence type="predicted"/>
<accession>A0ABR2GXM3</accession>
<dbReference type="PROSITE" id="PS50021">
    <property type="entry name" value="CH"/>
    <property type="match status" value="1"/>
</dbReference>
<dbReference type="SMART" id="SM00033">
    <property type="entry name" value="CH"/>
    <property type="match status" value="2"/>
</dbReference>
<keyword evidence="3" id="KW-1185">Reference proteome</keyword>
<evidence type="ECO:0000313" key="3">
    <source>
        <dbReference type="Proteomes" id="UP001470230"/>
    </source>
</evidence>
<dbReference type="InterPro" id="IPR001715">
    <property type="entry name" value="CH_dom"/>
</dbReference>
<dbReference type="Gene3D" id="1.10.418.10">
    <property type="entry name" value="Calponin-like domain"/>
    <property type="match status" value="2"/>
</dbReference>
<dbReference type="Pfam" id="PF00307">
    <property type="entry name" value="CH"/>
    <property type="match status" value="2"/>
</dbReference>
<dbReference type="SUPFAM" id="SSF47576">
    <property type="entry name" value="Calponin-homology domain, CH-domain"/>
    <property type="match status" value="1"/>
</dbReference>
<dbReference type="InterPro" id="IPR036872">
    <property type="entry name" value="CH_dom_sf"/>
</dbReference>
<dbReference type="Proteomes" id="UP001470230">
    <property type="component" value="Unassembled WGS sequence"/>
</dbReference>
<protein>
    <submittedName>
        <fullName evidence="2">GTPase activator activity protein</fullName>
    </submittedName>
</protein>
<feature type="domain" description="Calponin-homology (CH)" evidence="1">
    <location>
        <begin position="11"/>
        <end position="119"/>
    </location>
</feature>
<evidence type="ECO:0000313" key="2">
    <source>
        <dbReference type="EMBL" id="KAK8838675.1"/>
    </source>
</evidence>
<gene>
    <name evidence="2" type="ORF">M9Y10_032712</name>
</gene>
<name>A0ABR2GXM3_9EUKA</name>